<dbReference type="Gene3D" id="3.40.630.190">
    <property type="entry name" value="LCP protein"/>
    <property type="match status" value="1"/>
</dbReference>
<dbReference type="PANTHER" id="PTHR33392">
    <property type="entry name" value="POLYISOPRENYL-TEICHOIC ACID--PEPTIDOGLYCAN TEICHOIC ACID TRANSFERASE TAGU"/>
    <property type="match status" value="1"/>
</dbReference>
<evidence type="ECO:0000313" key="7">
    <source>
        <dbReference type="Proteomes" id="UP001155145"/>
    </source>
</evidence>
<feature type="domain" description="Cell envelope-related transcriptional attenuator" evidence="3">
    <location>
        <begin position="97"/>
        <end position="240"/>
    </location>
</feature>
<comment type="similarity">
    <text evidence="1">Belongs to the LytR/CpsA/Psr (LCP) family.</text>
</comment>
<dbReference type="Proteomes" id="UP001155145">
    <property type="component" value="Unassembled WGS sequence"/>
</dbReference>
<keyword evidence="2" id="KW-0472">Membrane</keyword>
<dbReference type="AlphaFoldDB" id="A0A9X1M479"/>
<evidence type="ECO:0000259" key="3">
    <source>
        <dbReference type="Pfam" id="PF03816"/>
    </source>
</evidence>
<evidence type="ECO:0000313" key="4">
    <source>
        <dbReference type="EMBL" id="MCC3271133.1"/>
    </source>
</evidence>
<evidence type="ECO:0000256" key="1">
    <source>
        <dbReference type="ARBA" id="ARBA00006068"/>
    </source>
</evidence>
<reference evidence="4" key="1">
    <citation type="submission" date="2021-10" db="EMBL/GenBank/DDBJ databases">
        <title>Novel species in genus Arthrobacter.</title>
        <authorList>
            <person name="Liu Y."/>
        </authorList>
    </citation>
    <scope>NUCLEOTIDE SEQUENCE</scope>
    <source>
        <strain evidence="6">zg-Y462</strain>
        <strain evidence="4">Zg-Y462</strain>
    </source>
</reference>
<keyword evidence="2" id="KW-1133">Transmembrane helix</keyword>
<evidence type="ECO:0000313" key="6">
    <source>
        <dbReference type="Proteomes" id="UP000829758"/>
    </source>
</evidence>
<protein>
    <submittedName>
        <fullName evidence="4">LCP family protein</fullName>
    </submittedName>
</protein>
<dbReference type="InterPro" id="IPR050922">
    <property type="entry name" value="LytR/CpsA/Psr_CW_biosynth"/>
</dbReference>
<dbReference type="Proteomes" id="UP000829758">
    <property type="component" value="Chromosome"/>
</dbReference>
<dbReference type="Pfam" id="PF03816">
    <property type="entry name" value="LytR_cpsA_psr"/>
    <property type="match status" value="1"/>
</dbReference>
<sequence length="340" mass="36146">MSENLFAEEGRVSRRAQGRKSRPVRTTLIIMVTIVLAAGLAAGGYVWHLARTFDKGTSTIANALPANAPDRDPAAGESRNILLIGSDTRNPDSDNARSDTMMLVHIPGDRSGVYVMSIMRDTWVDIPGQGEHKINAAMALGGVALTVETVQDLFDVPVDHVAIIDFEGFKGLTDALGGVTVSNNVAFTSSGAEGEYFEAGSISLQGESALKFVRERYAFADGDYQRVRNQQVFLRGVISGVLNKGTLTDPVKISNIVGQISPYLSVDEDLDSVAAGSLGFSLRNVRSSDITMFTLPNSGVGTSADGQSIIVPDTDAIADIAAALDADDMAGYLETIENRN</sequence>
<keyword evidence="2" id="KW-0812">Transmembrane</keyword>
<dbReference type="EMBL" id="CP094984">
    <property type="protein sequence ID" value="UON91070.1"/>
    <property type="molecule type" value="Genomic_DNA"/>
</dbReference>
<organism evidence="4 7">
    <name type="scientific">Arthrobacter zhangbolii</name>
    <dbReference type="NCBI Taxonomy" id="2886936"/>
    <lineage>
        <taxon>Bacteria</taxon>
        <taxon>Bacillati</taxon>
        <taxon>Actinomycetota</taxon>
        <taxon>Actinomycetes</taxon>
        <taxon>Micrococcales</taxon>
        <taxon>Micrococcaceae</taxon>
        <taxon>Arthrobacter</taxon>
    </lineage>
</organism>
<accession>A0A9X1M479</accession>
<dbReference type="RefSeq" id="WP_227927608.1">
    <property type="nucleotide sequence ID" value="NZ_CP094984.1"/>
</dbReference>
<name>A0A9X1M479_9MICC</name>
<gene>
    <name evidence="4" type="ORF">LJ755_00095</name>
    <name evidence="5" type="ORF">MUK71_10585</name>
</gene>
<dbReference type="NCBIfam" id="TIGR00350">
    <property type="entry name" value="lytR_cpsA_psr"/>
    <property type="match status" value="1"/>
</dbReference>
<feature type="transmembrane region" description="Helical" evidence="2">
    <location>
        <begin position="24"/>
        <end position="47"/>
    </location>
</feature>
<evidence type="ECO:0000256" key="2">
    <source>
        <dbReference type="SAM" id="Phobius"/>
    </source>
</evidence>
<proteinExistence type="inferred from homology"/>
<dbReference type="PANTHER" id="PTHR33392:SF6">
    <property type="entry name" value="POLYISOPRENYL-TEICHOIC ACID--PEPTIDOGLYCAN TEICHOIC ACID TRANSFERASE TAGU"/>
    <property type="match status" value="1"/>
</dbReference>
<dbReference type="InterPro" id="IPR004474">
    <property type="entry name" value="LytR_CpsA_psr"/>
</dbReference>
<keyword evidence="6" id="KW-1185">Reference proteome</keyword>
<dbReference type="EMBL" id="JAJFZT010000001">
    <property type="protein sequence ID" value="MCC3271133.1"/>
    <property type="molecule type" value="Genomic_DNA"/>
</dbReference>
<evidence type="ECO:0000313" key="5">
    <source>
        <dbReference type="EMBL" id="UON91070.1"/>
    </source>
</evidence>